<evidence type="ECO:0000256" key="4">
    <source>
        <dbReference type="ARBA" id="ARBA00023163"/>
    </source>
</evidence>
<dbReference type="InterPro" id="IPR036388">
    <property type="entry name" value="WH-like_DNA-bd_sf"/>
</dbReference>
<dbReference type="InterPro" id="IPR005119">
    <property type="entry name" value="LysR_subst-bd"/>
</dbReference>
<keyword evidence="3" id="KW-0238">DNA-binding</keyword>
<dbReference type="Proteomes" id="UP000051587">
    <property type="component" value="Unassembled WGS sequence"/>
</dbReference>
<proteinExistence type="inferred from homology"/>
<dbReference type="OrthoDB" id="3252676at2"/>
<dbReference type="Pfam" id="PF03466">
    <property type="entry name" value="LysR_substrate"/>
    <property type="match status" value="1"/>
</dbReference>
<gene>
    <name evidence="6" type="primary">cynR_2</name>
    <name evidence="6" type="ORF">TG4357_00787</name>
</gene>
<dbReference type="PROSITE" id="PS50931">
    <property type="entry name" value="HTH_LYSR"/>
    <property type="match status" value="1"/>
</dbReference>
<evidence type="ECO:0000313" key="6">
    <source>
        <dbReference type="EMBL" id="CUH63618.1"/>
    </source>
</evidence>
<dbReference type="InterPro" id="IPR050950">
    <property type="entry name" value="HTH-type_LysR_regulators"/>
</dbReference>
<dbReference type="PANTHER" id="PTHR30419">
    <property type="entry name" value="HTH-TYPE TRANSCRIPTIONAL REGULATOR YBHD"/>
    <property type="match status" value="1"/>
</dbReference>
<dbReference type="GO" id="GO:0003677">
    <property type="term" value="F:DNA binding"/>
    <property type="evidence" value="ECO:0007669"/>
    <property type="project" value="UniProtKB-KW"/>
</dbReference>
<dbReference type="RefSeq" id="WP_058261576.1">
    <property type="nucleotide sequence ID" value="NZ_CP051181.1"/>
</dbReference>
<reference evidence="6 7" key="1">
    <citation type="submission" date="2015-09" db="EMBL/GenBank/DDBJ databases">
        <authorList>
            <consortium name="Swine Surveillance"/>
        </authorList>
    </citation>
    <scope>NUCLEOTIDE SEQUENCE [LARGE SCALE GENOMIC DNA]</scope>
    <source>
        <strain evidence="6 7">CECT 4357</strain>
    </source>
</reference>
<dbReference type="SUPFAM" id="SSF53850">
    <property type="entry name" value="Periplasmic binding protein-like II"/>
    <property type="match status" value="1"/>
</dbReference>
<keyword evidence="4" id="KW-0804">Transcription</keyword>
<dbReference type="GO" id="GO:0005829">
    <property type="term" value="C:cytosol"/>
    <property type="evidence" value="ECO:0007669"/>
    <property type="project" value="TreeGrafter"/>
</dbReference>
<keyword evidence="2" id="KW-0805">Transcription regulation</keyword>
<dbReference type="CDD" id="cd05466">
    <property type="entry name" value="PBP2_LTTR_substrate"/>
    <property type="match status" value="1"/>
</dbReference>
<dbReference type="InterPro" id="IPR036390">
    <property type="entry name" value="WH_DNA-bd_sf"/>
</dbReference>
<dbReference type="GO" id="GO:0003700">
    <property type="term" value="F:DNA-binding transcription factor activity"/>
    <property type="evidence" value="ECO:0007669"/>
    <property type="project" value="InterPro"/>
</dbReference>
<dbReference type="FunFam" id="1.10.10.10:FF:000001">
    <property type="entry name" value="LysR family transcriptional regulator"/>
    <property type="match status" value="1"/>
</dbReference>
<organism evidence="6 7">
    <name type="scientific">Thalassovita gelatinovora</name>
    <name type="common">Thalassobius gelatinovorus</name>
    <dbReference type="NCBI Taxonomy" id="53501"/>
    <lineage>
        <taxon>Bacteria</taxon>
        <taxon>Pseudomonadati</taxon>
        <taxon>Pseudomonadota</taxon>
        <taxon>Alphaproteobacteria</taxon>
        <taxon>Rhodobacterales</taxon>
        <taxon>Roseobacteraceae</taxon>
        <taxon>Thalassovita</taxon>
    </lineage>
</organism>
<dbReference type="PANTHER" id="PTHR30419:SF30">
    <property type="entry name" value="LYSR FAMILY TRANSCRIPTIONAL REGULATOR"/>
    <property type="match status" value="1"/>
</dbReference>
<dbReference type="AlphaFoldDB" id="A0A0N7LUI8"/>
<protein>
    <submittedName>
        <fullName evidence="6">Cyn operon transcriptional activator</fullName>
    </submittedName>
</protein>
<accession>A0A0N7LUI8</accession>
<dbReference type="Gene3D" id="3.40.190.290">
    <property type="match status" value="1"/>
</dbReference>
<dbReference type="Pfam" id="PF00126">
    <property type="entry name" value="HTH_1"/>
    <property type="match status" value="1"/>
</dbReference>
<dbReference type="EMBL" id="CYSA01000008">
    <property type="protein sequence ID" value="CUH63618.1"/>
    <property type="molecule type" value="Genomic_DNA"/>
</dbReference>
<evidence type="ECO:0000313" key="7">
    <source>
        <dbReference type="Proteomes" id="UP000051587"/>
    </source>
</evidence>
<sequence>MSLSLRQLRAFLAVADAQSFTGAADQLNLTQSAVSMLIRQLEADLNIALFVRSGRGAHLTEFGTSIRPTAMRVLSDVQNINDAAADLRSLQRGHLRIAIPQVLGCCWLPSVLGAFRQQYPDVEVSISETAGDGVTDLVGRGDVEIGIGPERPLVNGVVADKMWDVPMQLIVSRHASHLRDNKPPTLRELQKMYWINYSDDFSELLHRTLLGNPGSPRTQDIRVLGLMSAMAIIGQENYVTAAPAYANIFAGVFGVRFLPLAGPASKRRFLHYVRDKHDLSPAAATFLEMARNSGPVESMLDR</sequence>
<feature type="domain" description="HTH lysR-type" evidence="5">
    <location>
        <begin position="3"/>
        <end position="60"/>
    </location>
</feature>
<dbReference type="InterPro" id="IPR000847">
    <property type="entry name" value="LysR_HTH_N"/>
</dbReference>
<dbReference type="PRINTS" id="PR00039">
    <property type="entry name" value="HTHLYSR"/>
</dbReference>
<evidence type="ECO:0000256" key="1">
    <source>
        <dbReference type="ARBA" id="ARBA00009437"/>
    </source>
</evidence>
<evidence type="ECO:0000256" key="2">
    <source>
        <dbReference type="ARBA" id="ARBA00023015"/>
    </source>
</evidence>
<dbReference type="SUPFAM" id="SSF46785">
    <property type="entry name" value="Winged helix' DNA-binding domain"/>
    <property type="match status" value="1"/>
</dbReference>
<dbReference type="Gene3D" id="1.10.10.10">
    <property type="entry name" value="Winged helix-like DNA-binding domain superfamily/Winged helix DNA-binding domain"/>
    <property type="match status" value="1"/>
</dbReference>
<keyword evidence="7" id="KW-1185">Reference proteome</keyword>
<name>A0A0N7LUI8_THAGE</name>
<comment type="similarity">
    <text evidence="1">Belongs to the LysR transcriptional regulatory family.</text>
</comment>
<evidence type="ECO:0000256" key="3">
    <source>
        <dbReference type="ARBA" id="ARBA00023125"/>
    </source>
</evidence>
<dbReference type="STRING" id="53501.SAMN04488043_11328"/>
<evidence type="ECO:0000259" key="5">
    <source>
        <dbReference type="PROSITE" id="PS50931"/>
    </source>
</evidence>